<proteinExistence type="inferred from homology"/>
<evidence type="ECO:0000256" key="1">
    <source>
        <dbReference type="ARBA" id="ARBA00000829"/>
    </source>
</evidence>
<name>A0ABN2KTE2_9MICO</name>
<dbReference type="RefSeq" id="WP_232498702.1">
    <property type="nucleotide sequence ID" value="NZ_BAAANH010000005.1"/>
</dbReference>
<organism evidence="8 9">
    <name type="scientific">Agromyces humatus</name>
    <dbReference type="NCBI Taxonomy" id="279573"/>
    <lineage>
        <taxon>Bacteria</taxon>
        <taxon>Bacillati</taxon>
        <taxon>Actinomycetota</taxon>
        <taxon>Actinomycetes</taxon>
        <taxon>Micrococcales</taxon>
        <taxon>Microbacteriaceae</taxon>
        <taxon>Agromyces</taxon>
    </lineage>
</organism>
<dbReference type="Proteomes" id="UP001500506">
    <property type="component" value="Unassembled WGS sequence"/>
</dbReference>
<accession>A0ABN2KTE2</accession>
<keyword evidence="5" id="KW-0326">Glycosidase</keyword>
<feature type="domain" description="Glycoside hydrolase family 2 immunoglobulin-like beta-sandwich" evidence="6">
    <location>
        <begin position="201"/>
        <end position="299"/>
    </location>
</feature>
<dbReference type="PANTHER" id="PTHR43730:SF1">
    <property type="entry name" value="BETA-MANNOSIDASE"/>
    <property type="match status" value="1"/>
</dbReference>
<comment type="catalytic activity">
    <reaction evidence="1">
        <text>Hydrolysis of terminal, non-reducing beta-D-mannose residues in beta-D-mannosides.</text>
        <dbReference type="EC" id="3.2.1.25"/>
    </reaction>
</comment>
<dbReference type="Pfam" id="PF00703">
    <property type="entry name" value="Glyco_hydro_2"/>
    <property type="match status" value="1"/>
</dbReference>
<evidence type="ECO:0000259" key="7">
    <source>
        <dbReference type="Pfam" id="PF22666"/>
    </source>
</evidence>
<dbReference type="InterPro" id="IPR006102">
    <property type="entry name" value="Ig-like_GH2"/>
</dbReference>
<sequence length="833" mass="91086">MTLNAWELRDLPIGTGDPAVLSADAGDDWIPAVIPGGVHESLIAAGRLVAPLGGDHLDEARWVEHRDWWYRARFIAPDAGPEASVVLVAEGLDTVADLWLDGRPLGGHRNQFRPAKFDVTDRLGDPGAHHVLLVRFSPPLPPGDAGLDNGLWGAARQAAGVRKASFSWGWDFAPRLPSIGVAAPVRLDARCGARITGHHAVTSFLAGDHSHAEVAVRAEIDTMGASCPTVVFILTSPGGVMHRAEAPVVAGAARATIAIRDPELWWTHDLGAPALHRLDIELRDADRTLDQMDARVGVRTIALDRSDEPVEGGRLFRFVLNGVPLFVRGANWVPPSPLVGAPAETLRRELVLRAREGGMSMLRVWGGGIYEHEAFYDACDDLGILVWQDFMFACMAYPGDDPTFVAEVEAEARHQVQRLRSRPCLALWCGNNEVEALELIGRANGAPPREWGERLFHDLLPAVVAELDGSTPYWPGSPWGDPASAEVNGVRDGDRHDWEVWHGNTLAPYFTGGDRAYPTDGDRRHWRRYADDTGRFVSELGILAAPDRATLDRWMPGAELHDETFDAHLTDRPNTKVEELLAVTTGLPADLDEYISLTQSLQAEALLFAYEHFRRRQPRTAGALVWQLNDCWPAVSWSMLDVDGVPKAAYYAFVRAAAPLTVSLRPTDDDGIELWLVNNTRARRTVDVDVELGTFDGAERRTERLTASADPGESRIVWTGSVPHDARHYAWASSPDGTFPSARRHFAELGVLELGVSRLDAIAGDGGIDITSHGYSYGVRISQPVPGMRLSDNHFDLRDGERRRIQVTGADASSLTVTATVPHARAGLSLEQG</sequence>
<dbReference type="EMBL" id="BAAANH010000005">
    <property type="protein sequence ID" value="GAA1765073.1"/>
    <property type="molecule type" value="Genomic_DNA"/>
</dbReference>
<comment type="caution">
    <text evidence="8">The sequence shown here is derived from an EMBL/GenBank/DDBJ whole genome shotgun (WGS) entry which is preliminary data.</text>
</comment>
<protein>
    <recommendedName>
        <fullName evidence="3">beta-mannosidase</fullName>
        <ecNumber evidence="3">3.2.1.25</ecNumber>
    </recommendedName>
</protein>
<evidence type="ECO:0000313" key="9">
    <source>
        <dbReference type="Proteomes" id="UP001500506"/>
    </source>
</evidence>
<dbReference type="SUPFAM" id="SSF49303">
    <property type="entry name" value="beta-Galactosidase/glucuronidase domain"/>
    <property type="match status" value="2"/>
</dbReference>
<dbReference type="EC" id="3.2.1.25" evidence="3"/>
<dbReference type="SUPFAM" id="SSF49785">
    <property type="entry name" value="Galactose-binding domain-like"/>
    <property type="match status" value="1"/>
</dbReference>
<comment type="similarity">
    <text evidence="2">Belongs to the glycosyl hydrolase 2 family.</text>
</comment>
<feature type="domain" description="Beta-mannosidase-like galactose-binding" evidence="7">
    <location>
        <begin position="24"/>
        <end position="181"/>
    </location>
</feature>
<dbReference type="InterPro" id="IPR050887">
    <property type="entry name" value="Beta-mannosidase_GH2"/>
</dbReference>
<evidence type="ECO:0000313" key="8">
    <source>
        <dbReference type="EMBL" id="GAA1765073.1"/>
    </source>
</evidence>
<dbReference type="InterPro" id="IPR054593">
    <property type="entry name" value="Beta-mannosidase-like_N2"/>
</dbReference>
<evidence type="ECO:0000256" key="3">
    <source>
        <dbReference type="ARBA" id="ARBA00012754"/>
    </source>
</evidence>
<gene>
    <name evidence="8" type="ORF">GCM10009747_26450</name>
</gene>
<dbReference type="PANTHER" id="PTHR43730">
    <property type="entry name" value="BETA-MANNOSIDASE"/>
    <property type="match status" value="1"/>
</dbReference>
<dbReference type="InterPro" id="IPR036156">
    <property type="entry name" value="Beta-gal/glucu_dom_sf"/>
</dbReference>
<dbReference type="Gene3D" id="2.60.120.260">
    <property type="entry name" value="Galactose-binding domain-like"/>
    <property type="match status" value="1"/>
</dbReference>
<evidence type="ECO:0000256" key="5">
    <source>
        <dbReference type="ARBA" id="ARBA00023295"/>
    </source>
</evidence>
<dbReference type="InterPro" id="IPR008979">
    <property type="entry name" value="Galactose-bd-like_sf"/>
</dbReference>
<evidence type="ECO:0000256" key="2">
    <source>
        <dbReference type="ARBA" id="ARBA00007401"/>
    </source>
</evidence>
<reference evidence="8 9" key="1">
    <citation type="journal article" date="2019" name="Int. J. Syst. Evol. Microbiol.">
        <title>The Global Catalogue of Microorganisms (GCM) 10K type strain sequencing project: providing services to taxonomists for standard genome sequencing and annotation.</title>
        <authorList>
            <consortium name="The Broad Institute Genomics Platform"/>
            <consortium name="The Broad Institute Genome Sequencing Center for Infectious Disease"/>
            <person name="Wu L."/>
            <person name="Ma J."/>
        </authorList>
    </citation>
    <scope>NUCLEOTIDE SEQUENCE [LARGE SCALE GENOMIC DNA]</scope>
    <source>
        <strain evidence="8 9">JCM 14319</strain>
    </source>
</reference>
<dbReference type="Pfam" id="PF22666">
    <property type="entry name" value="Glyco_hydro_2_N2"/>
    <property type="match status" value="1"/>
</dbReference>
<dbReference type="SUPFAM" id="SSF51445">
    <property type="entry name" value="(Trans)glycosidases"/>
    <property type="match status" value="1"/>
</dbReference>
<evidence type="ECO:0000256" key="4">
    <source>
        <dbReference type="ARBA" id="ARBA00022801"/>
    </source>
</evidence>
<dbReference type="Gene3D" id="3.20.20.80">
    <property type="entry name" value="Glycosidases"/>
    <property type="match status" value="1"/>
</dbReference>
<keyword evidence="9" id="KW-1185">Reference proteome</keyword>
<dbReference type="InterPro" id="IPR013783">
    <property type="entry name" value="Ig-like_fold"/>
</dbReference>
<keyword evidence="4 8" id="KW-0378">Hydrolase</keyword>
<dbReference type="GO" id="GO:0016787">
    <property type="term" value="F:hydrolase activity"/>
    <property type="evidence" value="ECO:0007669"/>
    <property type="project" value="UniProtKB-KW"/>
</dbReference>
<dbReference type="InterPro" id="IPR017853">
    <property type="entry name" value="GH"/>
</dbReference>
<dbReference type="Gene3D" id="2.60.40.10">
    <property type="entry name" value="Immunoglobulins"/>
    <property type="match status" value="2"/>
</dbReference>
<evidence type="ECO:0000259" key="6">
    <source>
        <dbReference type="Pfam" id="PF00703"/>
    </source>
</evidence>